<dbReference type="Gene3D" id="3.20.20.70">
    <property type="entry name" value="Aldolase class I"/>
    <property type="match status" value="1"/>
</dbReference>
<comment type="function">
    <text evidence="6">Radical SAM enzyme that catalyzes the cyclization of dehypoxanthine futalosine (DHFL) into cyclic dehypoxanthine futalosine (CDHFL), a step in the biosynthesis of menaquinone (MK, vitamin K2).</text>
</comment>
<gene>
    <name evidence="6 10" type="primary">mqnC</name>
    <name evidence="10" type="ORF">ENG14_04970</name>
</gene>
<dbReference type="AlphaFoldDB" id="A0A7C0WV32"/>
<dbReference type="InterPro" id="IPR007197">
    <property type="entry name" value="rSAM"/>
</dbReference>
<dbReference type="PROSITE" id="PS51918">
    <property type="entry name" value="RADICAL_SAM"/>
    <property type="match status" value="1"/>
</dbReference>
<dbReference type="InterPro" id="IPR022431">
    <property type="entry name" value="Cyclic_DHFL_synthase_mqnC"/>
</dbReference>
<dbReference type="UniPathway" id="UPA00079"/>
<name>A0A7C0WV32_9BACT</name>
<keyword evidence="6" id="KW-0560">Oxidoreductase</keyword>
<evidence type="ECO:0000256" key="4">
    <source>
        <dbReference type="ARBA" id="ARBA00023004"/>
    </source>
</evidence>
<comment type="caution">
    <text evidence="10">The sequence shown here is derived from an EMBL/GenBank/DDBJ whole genome shotgun (WGS) entry which is preliminary data.</text>
</comment>
<comment type="cofactor">
    <cofactor evidence="6 7">
        <name>[4Fe-4S] cluster</name>
        <dbReference type="ChEBI" id="CHEBI:49883"/>
    </cofactor>
    <text evidence="6 7">Binds 1 [4Fe-4S] cluster. The cluster is coordinated with 3 cysteines and an exchangeable S-adenosyl-L-methionine.</text>
</comment>
<dbReference type="GO" id="GO:0016765">
    <property type="term" value="F:transferase activity, transferring alkyl or aryl (other than methyl) groups"/>
    <property type="evidence" value="ECO:0007669"/>
    <property type="project" value="InterPro"/>
</dbReference>
<evidence type="ECO:0000259" key="9">
    <source>
        <dbReference type="PROSITE" id="PS51918"/>
    </source>
</evidence>
<dbReference type="SFLD" id="SFLDG01064">
    <property type="entry name" value="F420__menaquinone_cofactor_bio"/>
    <property type="match status" value="2"/>
</dbReference>
<dbReference type="Pfam" id="PF04055">
    <property type="entry name" value="Radical_SAM"/>
    <property type="match status" value="1"/>
</dbReference>
<feature type="binding site" evidence="8">
    <location>
        <position position="310"/>
    </location>
    <ligand>
        <name>(3R)-3-methyl-D-ornithine</name>
        <dbReference type="ChEBI" id="CHEBI:64642"/>
    </ligand>
</feature>
<dbReference type="SFLD" id="SFLDS00029">
    <property type="entry name" value="Radical_SAM"/>
    <property type="match status" value="2"/>
</dbReference>
<comment type="similarity">
    <text evidence="6">Belongs to the radical SAM superfamily. MqnC family.</text>
</comment>
<comment type="catalytic activity">
    <reaction evidence="6">
        <text>dehypoxanthine futalosine + S-adenosyl-L-methionine = cyclic dehypoxanthinylfutalosinate + 5'-deoxyadenosine + L-methionine + H(+)</text>
        <dbReference type="Rhea" id="RHEA:33083"/>
        <dbReference type="ChEBI" id="CHEBI:15378"/>
        <dbReference type="ChEBI" id="CHEBI:17319"/>
        <dbReference type="ChEBI" id="CHEBI:57844"/>
        <dbReference type="ChEBI" id="CHEBI:58864"/>
        <dbReference type="ChEBI" id="CHEBI:59789"/>
        <dbReference type="ChEBI" id="CHEBI:64270"/>
        <dbReference type="EC" id="1.21.98.1"/>
    </reaction>
</comment>
<reference evidence="10" key="1">
    <citation type="journal article" date="2020" name="mSystems">
        <title>Genome- and Community-Level Interaction Insights into Carbon Utilization and Element Cycling Functions of Hydrothermarchaeota in Hydrothermal Sediment.</title>
        <authorList>
            <person name="Zhou Z."/>
            <person name="Liu Y."/>
            <person name="Xu W."/>
            <person name="Pan J."/>
            <person name="Luo Z.H."/>
            <person name="Li M."/>
        </authorList>
    </citation>
    <scope>NUCLEOTIDE SEQUENCE [LARGE SCALE GENOMIC DNA]</scope>
    <source>
        <strain evidence="10">HyVt-19</strain>
    </source>
</reference>
<proteinExistence type="inferred from homology"/>
<feature type="binding site" evidence="8">
    <location>
        <position position="176"/>
    </location>
    <ligand>
        <name>S-adenosyl-L-methionine</name>
        <dbReference type="ChEBI" id="CHEBI:59789"/>
    </ligand>
</feature>
<dbReference type="GO" id="GO:0044689">
    <property type="term" value="F:7,8-didemethyl-8-hydroxy-5-deazariboflavin synthase activity"/>
    <property type="evidence" value="ECO:0007669"/>
    <property type="project" value="TreeGrafter"/>
</dbReference>
<dbReference type="SFLD" id="SFLDG01389">
    <property type="entry name" value="menaquinone_synthsis_involved"/>
    <property type="match status" value="1"/>
</dbReference>
<dbReference type="PANTHER" id="PTHR43076">
    <property type="entry name" value="FO SYNTHASE (COFH)"/>
    <property type="match status" value="1"/>
</dbReference>
<keyword evidence="2 6" id="KW-0949">S-adenosyl-L-methionine</keyword>
<comment type="pathway">
    <text evidence="6">Quinol/quinone metabolism; menaquinone biosynthesis.</text>
</comment>
<dbReference type="Proteomes" id="UP000886355">
    <property type="component" value="Unassembled WGS sequence"/>
</dbReference>
<dbReference type="InterPro" id="IPR058240">
    <property type="entry name" value="rSAM_sf"/>
</dbReference>
<dbReference type="PANTHER" id="PTHR43076:SF1">
    <property type="entry name" value="LIPOYL SYNTHASE 2"/>
    <property type="match status" value="1"/>
</dbReference>
<evidence type="ECO:0000256" key="7">
    <source>
        <dbReference type="PIRSR" id="PIRSR004762-1"/>
    </source>
</evidence>
<sequence length="369" mass="42273">MEVTEIIEQVEREKRLNFDEIMKLYNEADLFTLGRLASAIRFRKRPEPYVSYVVDRNINYTNICVCGCKFCAFHRPPGHPEGYVISRDELRRKIQETVELGGTQILLQGGHHPDLDISFYEDMLRFIKTEFPSIHVHAFSPPEIAFWAKREGLTVREVIGRLIKAGLDSIPGGGAEILVDEVRKAVSPNKCSASEWLEVMEEAHRLGLKTTATMMFGHVEKREHRVQHLLAIRELQDRTGGFTAFIPWTFQPRNTKIPKKMPEMSVEYLRLLAISRIALDNFDNVQASWVTMGPYVAQTALFFGANDFGSTMIEENVVAATGVSFRMSISEIKRLIERAGFIPRQRTMAYEWVDEVHKSKMGMDNERMG</sequence>
<feature type="binding site" evidence="8">
    <location>
        <position position="70"/>
    </location>
    <ligand>
        <name>S-adenosyl-L-methionine</name>
        <dbReference type="ChEBI" id="CHEBI:59789"/>
    </ligand>
</feature>
<dbReference type="GO" id="GO:0005506">
    <property type="term" value="F:iron ion binding"/>
    <property type="evidence" value="ECO:0007669"/>
    <property type="project" value="UniProtKB-UniRule"/>
</dbReference>
<evidence type="ECO:0000256" key="2">
    <source>
        <dbReference type="ARBA" id="ARBA00022691"/>
    </source>
</evidence>
<evidence type="ECO:0000256" key="3">
    <source>
        <dbReference type="ARBA" id="ARBA00022723"/>
    </source>
</evidence>
<evidence type="ECO:0000256" key="1">
    <source>
        <dbReference type="ARBA" id="ARBA00022485"/>
    </source>
</evidence>
<organism evidence="10">
    <name type="scientific">Thermodesulforhabdus norvegica</name>
    <dbReference type="NCBI Taxonomy" id="39841"/>
    <lineage>
        <taxon>Bacteria</taxon>
        <taxon>Pseudomonadati</taxon>
        <taxon>Thermodesulfobacteriota</taxon>
        <taxon>Syntrophobacteria</taxon>
        <taxon>Syntrophobacterales</taxon>
        <taxon>Thermodesulforhabdaceae</taxon>
        <taxon>Thermodesulforhabdus</taxon>
    </lineage>
</organism>
<feature type="binding site" evidence="8">
    <location>
        <position position="288"/>
    </location>
    <ligand>
        <name>(3R)-3-methyl-D-ornithine</name>
        <dbReference type="ChEBI" id="CHEBI:64642"/>
    </ligand>
</feature>
<dbReference type="InterPro" id="IPR020050">
    <property type="entry name" value="FO_synthase_su2"/>
</dbReference>
<dbReference type="InterPro" id="IPR034405">
    <property type="entry name" value="F420"/>
</dbReference>
<keyword evidence="6" id="KW-0474">Menaquinone biosynthesis</keyword>
<dbReference type="InterPro" id="IPR013785">
    <property type="entry name" value="Aldolase_TIM"/>
</dbReference>
<accession>A0A7C0WV32</accession>
<evidence type="ECO:0000313" key="10">
    <source>
        <dbReference type="EMBL" id="HDL90235.1"/>
    </source>
</evidence>
<dbReference type="GO" id="GO:0046992">
    <property type="term" value="F:oxidoreductase activity, acting on X-H and Y-H to form an X-Y bond"/>
    <property type="evidence" value="ECO:0007669"/>
    <property type="project" value="UniProtKB-UniRule"/>
</dbReference>
<dbReference type="NCBIfam" id="TIGR03699">
    <property type="entry name" value="menaquin_MqnC"/>
    <property type="match status" value="1"/>
</dbReference>
<feature type="binding site" evidence="6 7">
    <location>
        <position position="68"/>
    </location>
    <ligand>
        <name>[4Fe-4S] cluster</name>
        <dbReference type="ChEBI" id="CHEBI:49883"/>
        <note>4Fe-4S-S-AdoMet</note>
    </ligand>
</feature>
<dbReference type="CDD" id="cd01335">
    <property type="entry name" value="Radical_SAM"/>
    <property type="match status" value="1"/>
</dbReference>
<keyword evidence="5 6" id="KW-0411">Iron-sulfur</keyword>
<keyword evidence="1 6" id="KW-0004">4Fe-4S</keyword>
<evidence type="ECO:0000256" key="6">
    <source>
        <dbReference type="HAMAP-Rule" id="MF_00992"/>
    </source>
</evidence>
<feature type="domain" description="Radical SAM core" evidence="9">
    <location>
        <begin position="50"/>
        <end position="284"/>
    </location>
</feature>
<dbReference type="HAMAP" id="MF_00992">
    <property type="entry name" value="MqnC"/>
    <property type="match status" value="1"/>
</dbReference>
<dbReference type="SUPFAM" id="SSF102114">
    <property type="entry name" value="Radical SAM enzymes"/>
    <property type="match status" value="1"/>
</dbReference>
<dbReference type="SFLD" id="SFLDF00343">
    <property type="entry name" value="aminofutalosine_synthase_(mqnE"/>
    <property type="match status" value="1"/>
</dbReference>
<dbReference type="Pfam" id="PF19288">
    <property type="entry name" value="CofH_C"/>
    <property type="match status" value="1"/>
</dbReference>
<feature type="binding site" evidence="6 7">
    <location>
        <position position="64"/>
    </location>
    <ligand>
        <name>[4Fe-4S] cluster</name>
        <dbReference type="ChEBI" id="CHEBI:49883"/>
        <note>4Fe-4S-S-AdoMet</note>
    </ligand>
</feature>
<evidence type="ECO:0000256" key="8">
    <source>
        <dbReference type="PIRSR" id="PIRSR004762-2"/>
    </source>
</evidence>
<keyword evidence="4 6" id="KW-0408">Iron</keyword>
<feature type="binding site" evidence="8">
    <location>
        <position position="140"/>
    </location>
    <ligand>
        <name>(3R)-3-methyl-D-ornithine</name>
        <dbReference type="ChEBI" id="CHEBI:64642"/>
    </ligand>
</feature>
<dbReference type="PIRSF" id="PIRSF004762">
    <property type="entry name" value="CHP00423"/>
    <property type="match status" value="1"/>
</dbReference>
<keyword evidence="3 6" id="KW-0479">Metal-binding</keyword>
<protein>
    <recommendedName>
        <fullName evidence="6">Cyclic dehypoxanthine futalosine synthase</fullName>
        <shortName evidence="6">Cyclic DHFL synthase</shortName>
        <ecNumber evidence="6">1.21.98.1</ecNumber>
    </recommendedName>
    <alternativeName>
        <fullName evidence="6">Dehypoxanthine futalosine cyclase</fullName>
        <shortName evidence="6">DHFL cyclase</shortName>
    </alternativeName>
    <alternativeName>
        <fullName evidence="6">Menaquinone biosynthetic enzyme MqnC</fullName>
    </alternativeName>
</protein>
<feature type="binding site" evidence="6 7">
    <location>
        <position position="71"/>
    </location>
    <ligand>
        <name>[4Fe-4S] cluster</name>
        <dbReference type="ChEBI" id="CHEBI:49883"/>
        <note>4Fe-4S-S-AdoMet</note>
    </ligand>
</feature>
<dbReference type="EMBL" id="DQZW01000235">
    <property type="protein sequence ID" value="HDL90235.1"/>
    <property type="molecule type" value="Genomic_DNA"/>
</dbReference>
<evidence type="ECO:0000256" key="5">
    <source>
        <dbReference type="ARBA" id="ARBA00023014"/>
    </source>
</evidence>
<dbReference type="SFLD" id="SFLDG01388">
    <property type="entry name" value="7_8-didemethyl-8-hydroxy-5-dea"/>
    <property type="match status" value="1"/>
</dbReference>
<dbReference type="NCBIfam" id="TIGR00423">
    <property type="entry name" value="CofH family radical SAM protein"/>
    <property type="match status" value="1"/>
</dbReference>
<dbReference type="SFLD" id="SFLDF00342">
    <property type="entry name" value="cyclic_dehypoxanthine_futalosi"/>
    <property type="match status" value="1"/>
</dbReference>
<dbReference type="GO" id="GO:0051539">
    <property type="term" value="F:4 iron, 4 sulfur cluster binding"/>
    <property type="evidence" value="ECO:0007669"/>
    <property type="project" value="UniProtKB-KW"/>
</dbReference>
<dbReference type="EC" id="1.21.98.1" evidence="6"/>
<dbReference type="GO" id="GO:0009234">
    <property type="term" value="P:menaquinone biosynthetic process"/>
    <property type="evidence" value="ECO:0007669"/>
    <property type="project" value="UniProtKB-UniRule"/>
</dbReference>
<dbReference type="InterPro" id="IPR045567">
    <property type="entry name" value="CofH/MnqC-like_C"/>
</dbReference>